<accession>A0AAP0BSE6</accession>
<keyword evidence="2" id="KW-1185">Reference proteome</keyword>
<proteinExistence type="predicted"/>
<evidence type="ECO:0000313" key="1">
    <source>
        <dbReference type="EMBL" id="KAK8949154.1"/>
    </source>
</evidence>
<comment type="caution">
    <text evidence="1">The sequence shown here is derived from an EMBL/GenBank/DDBJ whole genome shotgun (WGS) entry which is preliminary data.</text>
</comment>
<dbReference type="AlphaFoldDB" id="A0AAP0BSE6"/>
<protein>
    <submittedName>
        <fullName evidence="1">UDP-glucuronate:xylan alpha-glucuronosyltransferase 1</fullName>
    </submittedName>
</protein>
<evidence type="ECO:0000313" key="2">
    <source>
        <dbReference type="Proteomes" id="UP001418222"/>
    </source>
</evidence>
<sequence>MWSEPIPGPRYASNTDIQWANVVKITKQLQGWKESMEVGLVNFNSTEIKHWEKLFPIAKFLKVHLDNAGKDLTWADLYPEWIDEEEESNVPHCRNLPVPKVPRGSQFHMVAVKLPCDKTGNWTRDIARLHLQHAAAKLSADTEAGHHRTHVLLVTECLPMPNLFSCKNLVARKGSNWLYRPDMEVLKQKLQLQIGSCELLLPLKRTGELSII</sequence>
<dbReference type="Proteomes" id="UP001418222">
    <property type="component" value="Unassembled WGS sequence"/>
</dbReference>
<gene>
    <name evidence="1" type="primary">GUX1</name>
    <name evidence="1" type="ORF">KSP39_PZI006056</name>
</gene>
<dbReference type="EMBL" id="JBBWWQ010000004">
    <property type="protein sequence ID" value="KAK8949154.1"/>
    <property type="molecule type" value="Genomic_DNA"/>
</dbReference>
<organism evidence="1 2">
    <name type="scientific">Platanthera zijinensis</name>
    <dbReference type="NCBI Taxonomy" id="2320716"/>
    <lineage>
        <taxon>Eukaryota</taxon>
        <taxon>Viridiplantae</taxon>
        <taxon>Streptophyta</taxon>
        <taxon>Embryophyta</taxon>
        <taxon>Tracheophyta</taxon>
        <taxon>Spermatophyta</taxon>
        <taxon>Magnoliopsida</taxon>
        <taxon>Liliopsida</taxon>
        <taxon>Asparagales</taxon>
        <taxon>Orchidaceae</taxon>
        <taxon>Orchidoideae</taxon>
        <taxon>Orchideae</taxon>
        <taxon>Orchidinae</taxon>
        <taxon>Platanthera</taxon>
    </lineage>
</organism>
<reference evidence="1 2" key="1">
    <citation type="journal article" date="2022" name="Nat. Plants">
        <title>Genomes of leafy and leafless Platanthera orchids illuminate the evolution of mycoheterotrophy.</title>
        <authorList>
            <person name="Li M.H."/>
            <person name="Liu K.W."/>
            <person name="Li Z."/>
            <person name="Lu H.C."/>
            <person name="Ye Q.L."/>
            <person name="Zhang D."/>
            <person name="Wang J.Y."/>
            <person name="Li Y.F."/>
            <person name="Zhong Z.M."/>
            <person name="Liu X."/>
            <person name="Yu X."/>
            <person name="Liu D.K."/>
            <person name="Tu X.D."/>
            <person name="Liu B."/>
            <person name="Hao Y."/>
            <person name="Liao X.Y."/>
            <person name="Jiang Y.T."/>
            <person name="Sun W.H."/>
            <person name="Chen J."/>
            <person name="Chen Y.Q."/>
            <person name="Ai Y."/>
            <person name="Zhai J.W."/>
            <person name="Wu S.S."/>
            <person name="Zhou Z."/>
            <person name="Hsiao Y.Y."/>
            <person name="Wu W.L."/>
            <person name="Chen Y.Y."/>
            <person name="Lin Y.F."/>
            <person name="Hsu J.L."/>
            <person name="Li C.Y."/>
            <person name="Wang Z.W."/>
            <person name="Zhao X."/>
            <person name="Zhong W.Y."/>
            <person name="Ma X.K."/>
            <person name="Ma L."/>
            <person name="Huang J."/>
            <person name="Chen G.Z."/>
            <person name="Huang M.Z."/>
            <person name="Huang L."/>
            <person name="Peng D.H."/>
            <person name="Luo Y.B."/>
            <person name="Zou S.Q."/>
            <person name="Chen S.P."/>
            <person name="Lan S."/>
            <person name="Tsai W.C."/>
            <person name="Van de Peer Y."/>
            <person name="Liu Z.J."/>
        </authorList>
    </citation>
    <scope>NUCLEOTIDE SEQUENCE [LARGE SCALE GENOMIC DNA]</scope>
    <source>
        <strain evidence="1">Lor287</strain>
    </source>
</reference>
<name>A0AAP0BSE6_9ASPA</name>